<dbReference type="RefSeq" id="WP_143987944.1">
    <property type="nucleotide sequence ID" value="NZ_CP041692.1"/>
</dbReference>
<gene>
    <name evidence="3" type="ORF">FOE78_20700</name>
</gene>
<dbReference type="InterPro" id="IPR020904">
    <property type="entry name" value="Sc_DH/Rdtase_CS"/>
</dbReference>
<comment type="similarity">
    <text evidence="1">Belongs to the short-chain dehydrogenases/reductases (SDR) family.</text>
</comment>
<evidence type="ECO:0000256" key="2">
    <source>
        <dbReference type="ARBA" id="ARBA00023002"/>
    </source>
</evidence>
<protein>
    <submittedName>
        <fullName evidence="3">SDR family oxidoreductase</fullName>
    </submittedName>
</protein>
<keyword evidence="2" id="KW-0560">Oxidoreductase</keyword>
<name>A0A516Q3I8_9ACTN</name>
<dbReference type="InterPro" id="IPR036291">
    <property type="entry name" value="NAD(P)-bd_dom_sf"/>
</dbReference>
<dbReference type="Gene3D" id="3.40.50.720">
    <property type="entry name" value="NAD(P)-binding Rossmann-like Domain"/>
    <property type="match status" value="1"/>
</dbReference>
<dbReference type="PRINTS" id="PR00080">
    <property type="entry name" value="SDRFAMILY"/>
</dbReference>
<reference evidence="3 4" key="1">
    <citation type="submission" date="2019-07" db="EMBL/GenBank/DDBJ databases">
        <title>Microlunatus dokdonensis sp. nov. isolated from the rhizospheric soil of the wild plant Elymus tsukushiensis.</title>
        <authorList>
            <person name="Ghim S.-Y."/>
            <person name="Hwang Y.-J."/>
            <person name="Son J.-S."/>
            <person name="Shin J.-H."/>
        </authorList>
    </citation>
    <scope>NUCLEOTIDE SEQUENCE [LARGE SCALE GENOMIC DNA]</scope>
    <source>
        <strain evidence="3 4">KUDC0627</strain>
    </source>
</reference>
<dbReference type="EMBL" id="CP041692">
    <property type="protein sequence ID" value="QDP97994.1"/>
    <property type="molecule type" value="Genomic_DNA"/>
</dbReference>
<dbReference type="GO" id="GO:0016616">
    <property type="term" value="F:oxidoreductase activity, acting on the CH-OH group of donors, NAD or NADP as acceptor"/>
    <property type="evidence" value="ECO:0007669"/>
    <property type="project" value="TreeGrafter"/>
</dbReference>
<dbReference type="FunFam" id="3.40.50.720:FF:000084">
    <property type="entry name" value="Short-chain dehydrogenase reductase"/>
    <property type="match status" value="1"/>
</dbReference>
<evidence type="ECO:0000256" key="1">
    <source>
        <dbReference type="ARBA" id="ARBA00006484"/>
    </source>
</evidence>
<accession>A0A516Q3I8</accession>
<evidence type="ECO:0000313" key="4">
    <source>
        <dbReference type="Proteomes" id="UP000319263"/>
    </source>
</evidence>
<dbReference type="OrthoDB" id="8959163at2"/>
<dbReference type="NCBIfam" id="NF005095">
    <property type="entry name" value="PRK06523.1"/>
    <property type="match status" value="1"/>
</dbReference>
<keyword evidence="4" id="KW-1185">Reference proteome</keyword>
<evidence type="ECO:0000313" key="3">
    <source>
        <dbReference type="EMBL" id="QDP97994.1"/>
    </source>
</evidence>
<dbReference type="PANTHER" id="PTHR42760:SF133">
    <property type="entry name" value="3-OXOACYL-[ACYL-CARRIER-PROTEIN] REDUCTASE"/>
    <property type="match status" value="1"/>
</dbReference>
<dbReference type="Proteomes" id="UP000319263">
    <property type="component" value="Chromosome"/>
</dbReference>
<proteinExistence type="inferred from homology"/>
<sequence length="260" mass="26390">MKLGLDGKLAVVTGASKGIGLAITRALVDEGVQVMAGARAVSPDLAWLQSAGGVEFVSVDLATTFGAQTLVDRAVERGGRVDIVVNNVGAVTPRPGGFNSVTDEDWVATLNLTLLAAVRTVRAALPHMSAGGSIISISSVNASLPDPLVIDYSAAKAALTNFSKSLSKEVGPAGIRVNTIGPGPVETDLWLGEHGVAQTVGQEAGRSPAQVAADAAAESVTGRFSRPQEVADLVLLLASDRTANVTGANFAVDGGMIPTL</sequence>
<dbReference type="PANTHER" id="PTHR42760">
    <property type="entry name" value="SHORT-CHAIN DEHYDROGENASES/REDUCTASES FAMILY MEMBER"/>
    <property type="match status" value="1"/>
</dbReference>
<dbReference type="AlphaFoldDB" id="A0A516Q3I8"/>
<dbReference type="InterPro" id="IPR002347">
    <property type="entry name" value="SDR_fam"/>
</dbReference>
<dbReference type="PROSITE" id="PS00061">
    <property type="entry name" value="ADH_SHORT"/>
    <property type="match status" value="1"/>
</dbReference>
<dbReference type="PRINTS" id="PR00081">
    <property type="entry name" value="GDHRDH"/>
</dbReference>
<dbReference type="KEGG" id="mik:FOE78_20700"/>
<dbReference type="Pfam" id="PF13561">
    <property type="entry name" value="adh_short_C2"/>
    <property type="match status" value="1"/>
</dbReference>
<organism evidence="3 4">
    <name type="scientific">Microlunatus elymi</name>
    <dbReference type="NCBI Taxonomy" id="2596828"/>
    <lineage>
        <taxon>Bacteria</taxon>
        <taxon>Bacillati</taxon>
        <taxon>Actinomycetota</taxon>
        <taxon>Actinomycetes</taxon>
        <taxon>Propionibacteriales</taxon>
        <taxon>Propionibacteriaceae</taxon>
        <taxon>Microlunatus</taxon>
    </lineage>
</organism>
<dbReference type="SUPFAM" id="SSF51735">
    <property type="entry name" value="NAD(P)-binding Rossmann-fold domains"/>
    <property type="match status" value="1"/>
</dbReference>